<organism evidence="4 5">
    <name type="scientific">Monoglobus pectinilyticus</name>
    <dbReference type="NCBI Taxonomy" id="1981510"/>
    <lineage>
        <taxon>Bacteria</taxon>
        <taxon>Bacillati</taxon>
        <taxon>Bacillota</taxon>
        <taxon>Clostridia</taxon>
        <taxon>Monoglobales</taxon>
        <taxon>Monoglobaceae</taxon>
        <taxon>Monoglobus</taxon>
    </lineage>
</organism>
<feature type="compositionally biased region" description="Acidic residues" evidence="1">
    <location>
        <begin position="57"/>
        <end position="92"/>
    </location>
</feature>
<feature type="compositionally biased region" description="Basic and acidic residues" evidence="1">
    <location>
        <begin position="93"/>
        <end position="127"/>
    </location>
</feature>
<dbReference type="EMBL" id="CP020991">
    <property type="protein sequence ID" value="AUO20131.1"/>
    <property type="molecule type" value="Genomic_DNA"/>
</dbReference>
<evidence type="ECO:0000259" key="3">
    <source>
        <dbReference type="PROSITE" id="PS50006"/>
    </source>
</evidence>
<dbReference type="CDD" id="cd00060">
    <property type="entry name" value="FHA"/>
    <property type="match status" value="1"/>
</dbReference>
<dbReference type="InterPro" id="IPR050923">
    <property type="entry name" value="Cell_Proc_Reg/RNA_Proc"/>
</dbReference>
<dbReference type="InterPro" id="IPR000253">
    <property type="entry name" value="FHA_dom"/>
</dbReference>
<evidence type="ECO:0000313" key="4">
    <source>
        <dbReference type="EMBL" id="AUO20131.1"/>
    </source>
</evidence>
<evidence type="ECO:0000256" key="2">
    <source>
        <dbReference type="SAM" id="Phobius"/>
    </source>
</evidence>
<keyword evidence="2" id="KW-1133">Transmembrane helix</keyword>
<dbReference type="InterPro" id="IPR008984">
    <property type="entry name" value="SMAD_FHA_dom_sf"/>
</dbReference>
<evidence type="ECO:0000256" key="1">
    <source>
        <dbReference type="SAM" id="MobiDB-lite"/>
    </source>
</evidence>
<dbReference type="RefSeq" id="WP_102366269.1">
    <property type="nucleotide sequence ID" value="NZ_CP020991.1"/>
</dbReference>
<protein>
    <submittedName>
        <fullName evidence="4">FHA domain containing protein</fullName>
    </submittedName>
</protein>
<dbReference type="PANTHER" id="PTHR23308">
    <property type="entry name" value="NUCLEAR INHIBITOR OF PROTEIN PHOSPHATASE-1"/>
    <property type="match status" value="1"/>
</dbReference>
<keyword evidence="2" id="KW-0472">Membrane</keyword>
<dbReference type="PROSITE" id="PS50006">
    <property type="entry name" value="FHA_DOMAIN"/>
    <property type="match status" value="1"/>
</dbReference>
<sequence length="224" mass="25056">MNILNDILLIAGALFVIAMVLICLGLFMNPKKKQTDELDEILYYKNMESSRHLNTPELEENDVEDVEDAEEDNDSDIESEDAVDEEDDINDNEESKSEKGSEPKASKPIEKSDNKSSNTDKNKADNSKGEIKVSVTIIENNKTKTLTIEDEILVGRNPQCDVVVNKPMVSSVHCILIRDGKKIMAEDNNSTNGTLLNGKPLKHQVEIKNNDVLTLGDRPIRINF</sequence>
<dbReference type="OrthoDB" id="9783862at2"/>
<dbReference type="GeneID" id="98063364"/>
<dbReference type="SUPFAM" id="SSF49879">
    <property type="entry name" value="SMAD/FHA domain"/>
    <property type="match status" value="1"/>
</dbReference>
<dbReference type="SMART" id="SM00240">
    <property type="entry name" value="FHA"/>
    <property type="match status" value="1"/>
</dbReference>
<feature type="domain" description="FHA" evidence="3">
    <location>
        <begin position="152"/>
        <end position="201"/>
    </location>
</feature>
<dbReference type="Pfam" id="PF00498">
    <property type="entry name" value="FHA"/>
    <property type="match status" value="1"/>
</dbReference>
<gene>
    <name evidence="4" type="primary">zipA</name>
    <name evidence="4" type="ORF">B9O19_01987</name>
</gene>
<accession>A0A2K9P4H2</accession>
<feature type="region of interest" description="Disordered" evidence="1">
    <location>
        <begin position="52"/>
        <end position="127"/>
    </location>
</feature>
<proteinExistence type="predicted"/>
<reference evidence="4 5" key="1">
    <citation type="submission" date="2017-04" db="EMBL/GenBank/DDBJ databases">
        <title>Monoglobus pectinilyticus 14 draft genome.</title>
        <authorList>
            <person name="Kim C."/>
            <person name="Rosendale D.I."/>
            <person name="Kelly W.J."/>
            <person name="Tannock G.W."/>
            <person name="Patchett M.L."/>
            <person name="Jordens J.Z."/>
        </authorList>
    </citation>
    <scope>NUCLEOTIDE SEQUENCE [LARGE SCALE GENOMIC DNA]</scope>
    <source>
        <strain evidence="4 5">14</strain>
    </source>
</reference>
<evidence type="ECO:0000313" key="5">
    <source>
        <dbReference type="Proteomes" id="UP000235589"/>
    </source>
</evidence>
<dbReference type="Gene3D" id="2.60.200.20">
    <property type="match status" value="1"/>
</dbReference>
<name>A0A2K9P4H2_9FIRM</name>
<keyword evidence="2" id="KW-0812">Transmembrane</keyword>
<feature type="transmembrane region" description="Helical" evidence="2">
    <location>
        <begin position="7"/>
        <end position="28"/>
    </location>
</feature>
<dbReference type="KEGG" id="mpec:B9O19_01987"/>
<dbReference type="Proteomes" id="UP000235589">
    <property type="component" value="Chromosome"/>
</dbReference>
<keyword evidence="5" id="KW-1185">Reference proteome</keyword>
<dbReference type="AlphaFoldDB" id="A0A2K9P4H2"/>